<dbReference type="EMBL" id="JBHTIA010000013">
    <property type="protein sequence ID" value="MFD0766880.1"/>
    <property type="molecule type" value="Genomic_DNA"/>
</dbReference>
<sequence>MKMLSIIVPVYNKEKYIDECIQSLLAQTYTEFELIIVNDGSTDESLLKCIEYAQKDSRIRLIDQQNQGVSAARNKGLEAATGSYIGFIDSDDTIAPDMYEILIKNALEQNADISVCGMDVIMPNKPITTLKYSEKISYTHRDALYMFLKGTFNYSANNKIVRSDIIKQIRFEGAIYEDILFMCKVFLAADVVTFDPIVGYYYRVRNNSTSMSRFGEPYFETIKVSSQIVELVNREDSEVIAAAKAFDVMANISLLNLLLIARKNKFSSTYIKVCSHLNKLKTFIKDDPHVAKKHKYAFLLHNLSPSLYSLIMYLYCLITRSEVITRTRS</sequence>
<accession>A0ABW2ZLJ9</accession>
<protein>
    <submittedName>
        <fullName evidence="4">Glycosyltransferase</fullName>
        <ecNumber evidence="4">2.4.-.-</ecNumber>
    </submittedName>
</protein>
<dbReference type="EC" id="2.4.-.-" evidence="4"/>
<keyword evidence="2 4" id="KW-0808">Transferase</keyword>
<evidence type="ECO:0000256" key="1">
    <source>
        <dbReference type="ARBA" id="ARBA00022676"/>
    </source>
</evidence>
<evidence type="ECO:0000313" key="5">
    <source>
        <dbReference type="Proteomes" id="UP001597073"/>
    </source>
</evidence>
<evidence type="ECO:0000256" key="2">
    <source>
        <dbReference type="ARBA" id="ARBA00022679"/>
    </source>
</evidence>
<comment type="caution">
    <text evidence="4">The sequence shown here is derived from an EMBL/GenBank/DDBJ whole genome shotgun (WGS) entry which is preliminary data.</text>
</comment>
<dbReference type="Gene3D" id="3.90.550.10">
    <property type="entry name" value="Spore Coat Polysaccharide Biosynthesis Protein SpsA, Chain A"/>
    <property type="match status" value="1"/>
</dbReference>
<dbReference type="GO" id="GO:0016757">
    <property type="term" value="F:glycosyltransferase activity"/>
    <property type="evidence" value="ECO:0007669"/>
    <property type="project" value="UniProtKB-KW"/>
</dbReference>
<evidence type="ECO:0000259" key="3">
    <source>
        <dbReference type="Pfam" id="PF00535"/>
    </source>
</evidence>
<dbReference type="Pfam" id="PF00535">
    <property type="entry name" value="Glycos_transf_2"/>
    <property type="match status" value="1"/>
</dbReference>
<dbReference type="CDD" id="cd00761">
    <property type="entry name" value="Glyco_tranf_GTA_type"/>
    <property type="match status" value="1"/>
</dbReference>
<proteinExistence type="predicted"/>
<organism evidence="4 5">
    <name type="scientific">Mucilaginibacter lutimaris</name>
    <dbReference type="NCBI Taxonomy" id="931629"/>
    <lineage>
        <taxon>Bacteria</taxon>
        <taxon>Pseudomonadati</taxon>
        <taxon>Bacteroidota</taxon>
        <taxon>Sphingobacteriia</taxon>
        <taxon>Sphingobacteriales</taxon>
        <taxon>Sphingobacteriaceae</taxon>
        <taxon>Mucilaginibacter</taxon>
    </lineage>
</organism>
<dbReference type="Proteomes" id="UP001597073">
    <property type="component" value="Unassembled WGS sequence"/>
</dbReference>
<dbReference type="RefSeq" id="WP_377145195.1">
    <property type="nucleotide sequence ID" value="NZ_JBHTIA010000013.1"/>
</dbReference>
<dbReference type="PANTHER" id="PTHR22916:SF51">
    <property type="entry name" value="GLYCOSYLTRANSFERASE EPSH-RELATED"/>
    <property type="match status" value="1"/>
</dbReference>
<keyword evidence="5" id="KW-1185">Reference proteome</keyword>
<dbReference type="InterPro" id="IPR001173">
    <property type="entry name" value="Glyco_trans_2-like"/>
</dbReference>
<gene>
    <name evidence="4" type="ORF">ACFQZI_18620</name>
</gene>
<dbReference type="PANTHER" id="PTHR22916">
    <property type="entry name" value="GLYCOSYLTRANSFERASE"/>
    <property type="match status" value="1"/>
</dbReference>
<name>A0ABW2ZLJ9_9SPHI</name>
<feature type="domain" description="Glycosyltransferase 2-like" evidence="3">
    <location>
        <begin position="5"/>
        <end position="168"/>
    </location>
</feature>
<reference evidence="5" key="1">
    <citation type="journal article" date="2019" name="Int. J. Syst. Evol. Microbiol.">
        <title>The Global Catalogue of Microorganisms (GCM) 10K type strain sequencing project: providing services to taxonomists for standard genome sequencing and annotation.</title>
        <authorList>
            <consortium name="The Broad Institute Genomics Platform"/>
            <consortium name="The Broad Institute Genome Sequencing Center for Infectious Disease"/>
            <person name="Wu L."/>
            <person name="Ma J."/>
        </authorList>
    </citation>
    <scope>NUCLEOTIDE SEQUENCE [LARGE SCALE GENOMIC DNA]</scope>
    <source>
        <strain evidence="5">CCUG 60742</strain>
    </source>
</reference>
<dbReference type="InterPro" id="IPR029044">
    <property type="entry name" value="Nucleotide-diphossugar_trans"/>
</dbReference>
<evidence type="ECO:0000313" key="4">
    <source>
        <dbReference type="EMBL" id="MFD0766880.1"/>
    </source>
</evidence>
<keyword evidence="1 4" id="KW-0328">Glycosyltransferase</keyword>
<dbReference type="SUPFAM" id="SSF53448">
    <property type="entry name" value="Nucleotide-diphospho-sugar transferases"/>
    <property type="match status" value="1"/>
</dbReference>